<dbReference type="RefSeq" id="WP_214157083.1">
    <property type="nucleotide sequence ID" value="NZ_JAHBAY010000007.1"/>
</dbReference>
<comment type="caution">
    <text evidence="3">The sequence shown here is derived from an EMBL/GenBank/DDBJ whole genome shotgun (WGS) entry which is preliminary data.</text>
</comment>
<evidence type="ECO:0000313" key="3">
    <source>
        <dbReference type="EMBL" id="MBT0770783.1"/>
    </source>
</evidence>
<dbReference type="SUPFAM" id="SSF55729">
    <property type="entry name" value="Acyl-CoA N-acyltransferases (Nat)"/>
    <property type="match status" value="1"/>
</dbReference>
<gene>
    <name evidence="3" type="ORF">KIH74_17705</name>
</gene>
<keyword evidence="4" id="KW-1185">Reference proteome</keyword>
<accession>A0ABS5TIU0</accession>
<dbReference type="Gene3D" id="3.40.630.30">
    <property type="match status" value="1"/>
</dbReference>
<evidence type="ECO:0000256" key="1">
    <source>
        <dbReference type="ARBA" id="ARBA00023251"/>
    </source>
</evidence>
<evidence type="ECO:0000259" key="2">
    <source>
        <dbReference type="PROSITE" id="PS51186"/>
    </source>
</evidence>
<keyword evidence="1" id="KW-0046">Antibiotic resistance</keyword>
<protein>
    <submittedName>
        <fullName evidence="3">Acetyltransferase</fullName>
    </submittedName>
</protein>
<dbReference type="PROSITE" id="PS51186">
    <property type="entry name" value="GNAT"/>
    <property type="match status" value="1"/>
</dbReference>
<proteinExistence type="predicted"/>
<dbReference type="Pfam" id="PF13523">
    <property type="entry name" value="Acetyltransf_8"/>
    <property type="match status" value="1"/>
</dbReference>
<dbReference type="PANTHER" id="PTHR31438">
    <property type="entry name" value="LYSINE N-ACYLTRANSFERASE C17G9.06C-RELATED"/>
    <property type="match status" value="1"/>
</dbReference>
<dbReference type="InterPro" id="IPR016181">
    <property type="entry name" value="Acyl_CoA_acyltransferase"/>
</dbReference>
<evidence type="ECO:0000313" key="4">
    <source>
        <dbReference type="Proteomes" id="UP001197247"/>
    </source>
</evidence>
<dbReference type="InterPro" id="IPR000182">
    <property type="entry name" value="GNAT_dom"/>
</dbReference>
<dbReference type="Proteomes" id="UP001197247">
    <property type="component" value="Unassembled WGS sequence"/>
</dbReference>
<organism evidence="3 4">
    <name type="scientific">Kineosporia corallincola</name>
    <dbReference type="NCBI Taxonomy" id="2835133"/>
    <lineage>
        <taxon>Bacteria</taxon>
        <taxon>Bacillati</taxon>
        <taxon>Actinomycetota</taxon>
        <taxon>Actinomycetes</taxon>
        <taxon>Kineosporiales</taxon>
        <taxon>Kineosporiaceae</taxon>
        <taxon>Kineosporia</taxon>
    </lineage>
</organism>
<name>A0ABS5TIU0_9ACTN</name>
<sequence>MTFTWRRVTEADFPMIREWLSEPLVTRWWNHETTPEAVARDFGPSARGEEPNQDWLALLDAEPFGLIQRSVFADYPEYRDPLARITEVPPGAMSLDYFVAAHERRGQGLGVRMIQLMTTKTWADHPGATCVIVPVAAGNRRSWRALEKAGFHRVAEGDLEPDNPVDPPLHVVYRIDRPA</sequence>
<dbReference type="PANTHER" id="PTHR31438:SF1">
    <property type="entry name" value="LYSINE N-ACYLTRANSFERASE C17G9.06C-RELATED"/>
    <property type="match status" value="1"/>
</dbReference>
<dbReference type="EMBL" id="JAHBAY010000007">
    <property type="protein sequence ID" value="MBT0770783.1"/>
    <property type="molecule type" value="Genomic_DNA"/>
</dbReference>
<reference evidence="3 4" key="1">
    <citation type="submission" date="2021-05" db="EMBL/GenBank/DDBJ databases">
        <title>Kineosporia and Streptomyces sp. nov. two new marine actinobacteria isolated from Coral.</title>
        <authorList>
            <person name="Buangrab K."/>
            <person name="Sutthacheep M."/>
            <person name="Yeemin T."/>
            <person name="Harunari E."/>
            <person name="Igarashi Y."/>
            <person name="Kanchanasin P."/>
            <person name="Tanasupawat S."/>
            <person name="Phongsopitanun W."/>
        </authorList>
    </citation>
    <scope>NUCLEOTIDE SEQUENCE [LARGE SCALE GENOMIC DNA]</scope>
    <source>
        <strain evidence="3 4">J2-2</strain>
    </source>
</reference>
<feature type="domain" description="N-acetyltransferase" evidence="2">
    <location>
        <begin position="3"/>
        <end position="178"/>
    </location>
</feature>